<feature type="region of interest" description="Disordered" evidence="1">
    <location>
        <begin position="306"/>
        <end position="602"/>
    </location>
</feature>
<evidence type="ECO:0000313" key="4">
    <source>
        <dbReference type="EMBL" id="KAF2657745.1"/>
    </source>
</evidence>
<evidence type="ECO:0000259" key="3">
    <source>
        <dbReference type="Pfam" id="PF20684"/>
    </source>
</evidence>
<keyword evidence="2" id="KW-1133">Transmembrane helix</keyword>
<dbReference type="OrthoDB" id="3918601at2759"/>
<dbReference type="AlphaFoldDB" id="A0A6A6TCK3"/>
<organism evidence="4 5">
    <name type="scientific">Lophiostoma macrostomum CBS 122681</name>
    <dbReference type="NCBI Taxonomy" id="1314788"/>
    <lineage>
        <taxon>Eukaryota</taxon>
        <taxon>Fungi</taxon>
        <taxon>Dikarya</taxon>
        <taxon>Ascomycota</taxon>
        <taxon>Pezizomycotina</taxon>
        <taxon>Dothideomycetes</taxon>
        <taxon>Pleosporomycetidae</taxon>
        <taxon>Pleosporales</taxon>
        <taxon>Lophiostomataceae</taxon>
        <taxon>Lophiostoma</taxon>
    </lineage>
</organism>
<dbReference type="Pfam" id="PF20684">
    <property type="entry name" value="Fung_rhodopsin"/>
    <property type="match status" value="1"/>
</dbReference>
<keyword evidence="2" id="KW-0472">Membrane</keyword>
<feature type="transmembrane region" description="Helical" evidence="2">
    <location>
        <begin position="211"/>
        <end position="235"/>
    </location>
</feature>
<feature type="compositionally biased region" description="Pro residues" evidence="1">
    <location>
        <begin position="334"/>
        <end position="345"/>
    </location>
</feature>
<dbReference type="EMBL" id="MU004322">
    <property type="protein sequence ID" value="KAF2657745.1"/>
    <property type="molecule type" value="Genomic_DNA"/>
</dbReference>
<keyword evidence="2" id="KW-0812">Transmembrane</keyword>
<feature type="compositionally biased region" description="Polar residues" evidence="1">
    <location>
        <begin position="311"/>
        <end position="324"/>
    </location>
</feature>
<feature type="compositionally biased region" description="Pro residues" evidence="1">
    <location>
        <begin position="523"/>
        <end position="541"/>
    </location>
</feature>
<evidence type="ECO:0000313" key="5">
    <source>
        <dbReference type="Proteomes" id="UP000799324"/>
    </source>
</evidence>
<proteinExistence type="predicted"/>
<name>A0A6A6TCK3_9PLEO</name>
<feature type="compositionally biased region" description="Polar residues" evidence="1">
    <location>
        <begin position="422"/>
        <end position="436"/>
    </location>
</feature>
<feature type="compositionally biased region" description="Low complexity" evidence="1">
    <location>
        <begin position="437"/>
        <end position="461"/>
    </location>
</feature>
<feature type="transmembrane region" description="Helical" evidence="2">
    <location>
        <begin position="57"/>
        <end position="78"/>
    </location>
</feature>
<sequence>MRIPSTSLAIRAASTSPSNKSTAVTISTWVCLGVFIAVVISKVVIKFGVRRRLGFDDAVILLATVFATALSVTTHILVSNGLGALGNITLKHANALQKGYYASDFLYIASLCFAKLSLLFFLHGIVVQQRGQRRIVLGISIFVLIWTSASLVAVGLQCGLPKPWEMMTLHCYNSGLFWIVYCIIDMTLEVSIIMLSVNLVAYIKIRLSQKLVVVACFAPRILVVAAALARLIYLYPITPHDDPQFNLWIPVICTQIQVCLAVSTACIPYMMQLFGGDGSVWKVKNFRRRTTYNVSRSGSALLTTHRRGKEQLSTDSTAAVSVTNGRAPDISPRIPTPAPLSPLTPPRYKTPSQSSRKSSIRGINERGLRLHIPPPEIRATSASSSPRTASSFALSPQCLSPQPLLSPSGSSPNRGSSPPPRTQTLRPNVSTSFSGTPNPESSPVSNLLSPSQSPNPQGSPGTSARQSSSTRYSLIPHIHPTPPPIIPRSNSRPRRRISVHRMQPNSRASRTTSNYPPRSSSRQPPPPGSTPPIPAPYPRTPPTQLTDTPIPAYYNTPPPTNPPIFPVPTPPQTSPRSRTRNQRILSPQNSSRREHISPVWPASPPTPVTFYRDESSQYSISTAAGASAGSTRQIPPPWDADQMPVVRELRSSPRIIVHRGL</sequence>
<evidence type="ECO:0000256" key="1">
    <source>
        <dbReference type="SAM" id="MobiDB-lite"/>
    </source>
</evidence>
<feature type="transmembrane region" description="Helical" evidence="2">
    <location>
        <begin position="105"/>
        <end position="123"/>
    </location>
</feature>
<feature type="compositionally biased region" description="Low complexity" evidence="1">
    <location>
        <begin position="378"/>
        <end position="416"/>
    </location>
</feature>
<feature type="compositionally biased region" description="Polar residues" evidence="1">
    <location>
        <begin position="503"/>
        <end position="515"/>
    </location>
</feature>
<feature type="transmembrane region" description="Helical" evidence="2">
    <location>
        <begin position="135"/>
        <end position="156"/>
    </location>
</feature>
<feature type="transmembrane region" description="Helical" evidence="2">
    <location>
        <begin position="26"/>
        <end position="45"/>
    </location>
</feature>
<protein>
    <recommendedName>
        <fullName evidence="3">Rhodopsin domain-containing protein</fullName>
    </recommendedName>
</protein>
<dbReference type="PANTHER" id="PTHR38794:SF1">
    <property type="entry name" value="INTEGRAL MEMBRANE PROTEIN"/>
    <property type="match status" value="1"/>
</dbReference>
<dbReference type="InterPro" id="IPR049326">
    <property type="entry name" value="Rhodopsin_dom_fungi"/>
</dbReference>
<dbReference type="Proteomes" id="UP000799324">
    <property type="component" value="Unassembled WGS sequence"/>
</dbReference>
<dbReference type="PANTHER" id="PTHR38794">
    <property type="entry name" value="INTEGRAL MEMBRANE PROTEIN"/>
    <property type="match status" value="1"/>
</dbReference>
<feature type="domain" description="Rhodopsin" evidence="3">
    <location>
        <begin position="42"/>
        <end position="274"/>
    </location>
</feature>
<feature type="transmembrane region" description="Helical" evidence="2">
    <location>
        <begin position="176"/>
        <end position="199"/>
    </location>
</feature>
<evidence type="ECO:0000256" key="2">
    <source>
        <dbReference type="SAM" id="Phobius"/>
    </source>
</evidence>
<feature type="compositionally biased region" description="Pro residues" evidence="1">
    <location>
        <begin position="556"/>
        <end position="573"/>
    </location>
</feature>
<accession>A0A6A6TCK3</accession>
<reference evidence="4" key="1">
    <citation type="journal article" date="2020" name="Stud. Mycol.">
        <title>101 Dothideomycetes genomes: a test case for predicting lifestyles and emergence of pathogens.</title>
        <authorList>
            <person name="Haridas S."/>
            <person name="Albert R."/>
            <person name="Binder M."/>
            <person name="Bloem J."/>
            <person name="Labutti K."/>
            <person name="Salamov A."/>
            <person name="Andreopoulos B."/>
            <person name="Baker S."/>
            <person name="Barry K."/>
            <person name="Bills G."/>
            <person name="Bluhm B."/>
            <person name="Cannon C."/>
            <person name="Castanera R."/>
            <person name="Culley D."/>
            <person name="Daum C."/>
            <person name="Ezra D."/>
            <person name="Gonzalez J."/>
            <person name="Henrissat B."/>
            <person name="Kuo A."/>
            <person name="Liang C."/>
            <person name="Lipzen A."/>
            <person name="Lutzoni F."/>
            <person name="Magnuson J."/>
            <person name="Mondo S."/>
            <person name="Nolan M."/>
            <person name="Ohm R."/>
            <person name="Pangilinan J."/>
            <person name="Park H.-J."/>
            <person name="Ramirez L."/>
            <person name="Alfaro M."/>
            <person name="Sun H."/>
            <person name="Tritt A."/>
            <person name="Yoshinaga Y."/>
            <person name="Zwiers L.-H."/>
            <person name="Turgeon B."/>
            <person name="Goodwin S."/>
            <person name="Spatafora J."/>
            <person name="Crous P."/>
            <person name="Grigoriev I."/>
        </authorList>
    </citation>
    <scope>NUCLEOTIDE SEQUENCE</scope>
    <source>
        <strain evidence="4">CBS 122681</strain>
    </source>
</reference>
<gene>
    <name evidence="4" type="ORF">K491DRAFT_714208</name>
</gene>
<keyword evidence="5" id="KW-1185">Reference proteome</keyword>
<feature type="compositionally biased region" description="Polar residues" evidence="1">
    <location>
        <begin position="462"/>
        <end position="472"/>
    </location>
</feature>